<keyword evidence="2" id="KW-1185">Reference proteome</keyword>
<dbReference type="EMBL" id="JBFNXR010000017">
    <property type="protein sequence ID" value="MEW9853902.1"/>
    <property type="molecule type" value="Genomic_DNA"/>
</dbReference>
<gene>
    <name evidence="1" type="ORF">ABUH87_01730</name>
</gene>
<comment type="caution">
    <text evidence="1">The sequence shown here is derived from an EMBL/GenBank/DDBJ whole genome shotgun (WGS) entry which is preliminary data.</text>
</comment>
<name>A0ABV3R7U9_9SPHN</name>
<accession>A0ABV3R7U9</accession>
<organism evidence="1 2">
    <name type="scientific">Novosphingobium rhizovicinum</name>
    <dbReference type="NCBI Taxonomy" id="3228928"/>
    <lineage>
        <taxon>Bacteria</taxon>
        <taxon>Pseudomonadati</taxon>
        <taxon>Pseudomonadota</taxon>
        <taxon>Alphaproteobacteria</taxon>
        <taxon>Sphingomonadales</taxon>
        <taxon>Sphingomonadaceae</taxon>
        <taxon>Novosphingobium</taxon>
    </lineage>
</organism>
<reference evidence="1 2" key="1">
    <citation type="submission" date="2024-06" db="EMBL/GenBank/DDBJ databases">
        <title>Novosphingobium rhizovicinus M1R2S20.</title>
        <authorList>
            <person name="Sun J.-Q."/>
        </authorList>
    </citation>
    <scope>NUCLEOTIDE SEQUENCE [LARGE SCALE GENOMIC DNA]</scope>
    <source>
        <strain evidence="1 2">M1R2S20</strain>
    </source>
</reference>
<evidence type="ECO:0000313" key="2">
    <source>
        <dbReference type="Proteomes" id="UP001556118"/>
    </source>
</evidence>
<protein>
    <submittedName>
        <fullName evidence="1">Uncharacterized protein</fullName>
    </submittedName>
</protein>
<dbReference type="RefSeq" id="WP_367768443.1">
    <property type="nucleotide sequence ID" value="NZ_JBFNXR010000017.1"/>
</dbReference>
<sequence>MPKAGSGAQPSESAAWHLALKGSAAIEQIQASVRARELLAEGLVPPAAGIEPSRYAWETADDPPSDALPGVCLAVVDDFATGEGLSVYFVAGFARGENAFRRSIALELGANLPIGQRSGRAPARACLPRPCFSRRAFDRPGKRSIAARTGRLVARYCANYS</sequence>
<dbReference type="Proteomes" id="UP001556118">
    <property type="component" value="Unassembled WGS sequence"/>
</dbReference>
<evidence type="ECO:0000313" key="1">
    <source>
        <dbReference type="EMBL" id="MEW9853902.1"/>
    </source>
</evidence>
<proteinExistence type="predicted"/>